<protein>
    <submittedName>
        <fullName evidence="1">Uncharacterized protein</fullName>
    </submittedName>
</protein>
<accession>E9GPL4</accession>
<dbReference type="KEGG" id="dpx:DAPPUDRAFT_320346"/>
<evidence type="ECO:0000313" key="1">
    <source>
        <dbReference type="EMBL" id="EFX78404.1"/>
    </source>
</evidence>
<organism evidence="1 2">
    <name type="scientific">Daphnia pulex</name>
    <name type="common">Water flea</name>
    <dbReference type="NCBI Taxonomy" id="6669"/>
    <lineage>
        <taxon>Eukaryota</taxon>
        <taxon>Metazoa</taxon>
        <taxon>Ecdysozoa</taxon>
        <taxon>Arthropoda</taxon>
        <taxon>Crustacea</taxon>
        <taxon>Branchiopoda</taxon>
        <taxon>Diplostraca</taxon>
        <taxon>Cladocera</taxon>
        <taxon>Anomopoda</taxon>
        <taxon>Daphniidae</taxon>
        <taxon>Daphnia</taxon>
    </lineage>
</organism>
<dbReference type="HOGENOM" id="CLU_1769940_0_0_1"/>
<dbReference type="InParanoid" id="E9GPL4"/>
<gene>
    <name evidence="1" type="ORF">DAPPUDRAFT_320346</name>
</gene>
<proteinExistence type="predicted"/>
<name>E9GPL4_DAPPU</name>
<evidence type="ECO:0000313" key="2">
    <source>
        <dbReference type="Proteomes" id="UP000000305"/>
    </source>
</evidence>
<reference evidence="1 2" key="1">
    <citation type="journal article" date="2011" name="Science">
        <title>The ecoresponsive genome of Daphnia pulex.</title>
        <authorList>
            <person name="Colbourne J.K."/>
            <person name="Pfrender M.E."/>
            <person name="Gilbert D."/>
            <person name="Thomas W.K."/>
            <person name="Tucker A."/>
            <person name="Oakley T.H."/>
            <person name="Tokishita S."/>
            <person name="Aerts A."/>
            <person name="Arnold G.J."/>
            <person name="Basu M.K."/>
            <person name="Bauer D.J."/>
            <person name="Caceres C.E."/>
            <person name="Carmel L."/>
            <person name="Casola C."/>
            <person name="Choi J.H."/>
            <person name="Detter J.C."/>
            <person name="Dong Q."/>
            <person name="Dusheyko S."/>
            <person name="Eads B.D."/>
            <person name="Frohlich T."/>
            <person name="Geiler-Samerotte K.A."/>
            <person name="Gerlach D."/>
            <person name="Hatcher P."/>
            <person name="Jogdeo S."/>
            <person name="Krijgsveld J."/>
            <person name="Kriventseva E.V."/>
            <person name="Kultz D."/>
            <person name="Laforsch C."/>
            <person name="Lindquist E."/>
            <person name="Lopez J."/>
            <person name="Manak J.R."/>
            <person name="Muller J."/>
            <person name="Pangilinan J."/>
            <person name="Patwardhan R.P."/>
            <person name="Pitluck S."/>
            <person name="Pritham E.J."/>
            <person name="Rechtsteiner A."/>
            <person name="Rho M."/>
            <person name="Rogozin I.B."/>
            <person name="Sakarya O."/>
            <person name="Salamov A."/>
            <person name="Schaack S."/>
            <person name="Shapiro H."/>
            <person name="Shiga Y."/>
            <person name="Skalitzky C."/>
            <person name="Smith Z."/>
            <person name="Souvorov A."/>
            <person name="Sung W."/>
            <person name="Tang Z."/>
            <person name="Tsuchiya D."/>
            <person name="Tu H."/>
            <person name="Vos H."/>
            <person name="Wang M."/>
            <person name="Wolf Y.I."/>
            <person name="Yamagata H."/>
            <person name="Yamada T."/>
            <person name="Ye Y."/>
            <person name="Shaw J.R."/>
            <person name="Andrews J."/>
            <person name="Crease T.J."/>
            <person name="Tang H."/>
            <person name="Lucas S.M."/>
            <person name="Robertson H.M."/>
            <person name="Bork P."/>
            <person name="Koonin E.V."/>
            <person name="Zdobnov E.M."/>
            <person name="Grigoriev I.V."/>
            <person name="Lynch M."/>
            <person name="Boore J.L."/>
        </authorList>
    </citation>
    <scope>NUCLEOTIDE SEQUENCE [LARGE SCALE GENOMIC DNA]</scope>
</reference>
<dbReference type="EMBL" id="GL732557">
    <property type="protein sequence ID" value="EFX78404.1"/>
    <property type="molecule type" value="Genomic_DNA"/>
</dbReference>
<dbReference type="AlphaFoldDB" id="E9GPL4"/>
<keyword evidence="2" id="KW-1185">Reference proteome</keyword>
<dbReference type="Proteomes" id="UP000000305">
    <property type="component" value="Unassembled WGS sequence"/>
</dbReference>
<sequence length="147" mass="16654">MAQYTRESGNTSNSRVTVFNQTWKIFNTHANGGRCMNFSRPAYCPATFTFHNGMYIFGDSPHSIACGTCHLDIINMRLKAALRLATTTEAGTIRNIYDRTIQRFPGHNVTFISCQRTMTQNKSGFTPTLPTTFSELDILLEDYPRLK</sequence>
<dbReference type="OrthoDB" id="10644484at2759"/>